<feature type="transmembrane region" description="Helical" evidence="6">
    <location>
        <begin position="770"/>
        <end position="793"/>
    </location>
</feature>
<keyword evidence="2" id="KW-1003">Cell membrane</keyword>
<evidence type="ECO:0000256" key="6">
    <source>
        <dbReference type="SAM" id="Phobius"/>
    </source>
</evidence>
<dbReference type="EMBL" id="RPHB01000002">
    <property type="protein sequence ID" value="MBW3467031.1"/>
    <property type="molecule type" value="Genomic_DNA"/>
</dbReference>
<dbReference type="GO" id="GO:0022857">
    <property type="term" value="F:transmembrane transporter activity"/>
    <property type="evidence" value="ECO:0007669"/>
    <property type="project" value="TreeGrafter"/>
</dbReference>
<sequence length="810" mass="91220">MLKNFLKTAFRSLARNRLYATLNLVGLLLGMAVILMVFLIYSYETSFDTFHSDADRIYRVNTRADFNGFKMDNRGAPRPLYELLESELPEIESLGLYLTNTMRNWKAIRGGEKFTIENPLPAAVNKGFFNIFDYNWIEGNSQSIFSIPNGVAISRSLSEKLFNGQVIGAEISAVYHDYEAKEDKSFDFQVAAIFDDSRPNTDFKSDIFIPYEAYQDYLGIQNVWGSLSSNFQLYPKLGDQVDRAMGIEKIENFINKQFQESENTFIHNWRCELMPLQDIHFDGIFGHDNPRKATKENLSILLLVGFIVLISASINFINLSTAFSFSRAKEVGIRKVIGSPRIWLVGQFLAETFLLVITAGMLSLFMIELVLPQLGPIYELGISGSLVRFFLSRPEFYLFFFGFVVILTLLSGIYPAMVLSGFNPNQALRTKPGSNKSSLVIRRSLVIVQITLSMVLIFGTLLVNRQLEFLNTQDLGFNHEHTGYFFLPSGPESQEKAATLKERVKLLPYVLEASTAGSPIISTGWSKSTAEFEKDGEKSEAFFDTKSVDPEYFSAYGMRFLAGKAFEPEQNEVMVVNESLAREIGANNPEDAVGRELTMNEKTWRISGVVADFHFQPLNNEIRSIMFPKQDFGNLFSYRFNQGDFQANTLEVVGMAKELFEVNEFKTYTVSEVVGGFYGEEKKLIKVLGLFTFLAYFICALGMVGLVSYLAFQKRKEISIRRVFGAGIVQVTAGLMKEFVLLVFGAAVLAIPLALVFGQKWLANFPYRTGIGIGIILGVVLISVLFTGFTVFFQSHYAASRNPADNLRSE</sequence>
<evidence type="ECO:0000256" key="4">
    <source>
        <dbReference type="ARBA" id="ARBA00022989"/>
    </source>
</evidence>
<feature type="transmembrane region" description="Helical" evidence="6">
    <location>
        <begin position="21"/>
        <end position="43"/>
    </location>
</feature>
<evidence type="ECO:0000259" key="7">
    <source>
        <dbReference type="Pfam" id="PF02687"/>
    </source>
</evidence>
<dbReference type="AlphaFoldDB" id="A0A951MD83"/>
<feature type="domain" description="ABC3 transporter permease C-terminal" evidence="7">
    <location>
        <begin position="303"/>
        <end position="424"/>
    </location>
</feature>
<feature type="domain" description="ABC3 transporter permease C-terminal" evidence="7">
    <location>
        <begin position="690"/>
        <end position="803"/>
    </location>
</feature>
<evidence type="ECO:0000256" key="2">
    <source>
        <dbReference type="ARBA" id="ARBA00022475"/>
    </source>
</evidence>
<feature type="domain" description="MacB-like periplasmic core" evidence="8">
    <location>
        <begin position="21"/>
        <end position="250"/>
    </location>
</feature>
<dbReference type="InterPro" id="IPR025857">
    <property type="entry name" value="MacB_PCD"/>
</dbReference>
<feature type="transmembrane region" description="Helical" evidence="6">
    <location>
        <begin position="342"/>
        <end position="367"/>
    </location>
</feature>
<proteinExistence type="predicted"/>
<evidence type="ECO:0000259" key="8">
    <source>
        <dbReference type="Pfam" id="PF12704"/>
    </source>
</evidence>
<dbReference type="GO" id="GO:0005886">
    <property type="term" value="C:plasma membrane"/>
    <property type="evidence" value="ECO:0007669"/>
    <property type="project" value="UniProtKB-SubCell"/>
</dbReference>
<dbReference type="Proteomes" id="UP000727490">
    <property type="component" value="Unassembled WGS sequence"/>
</dbReference>
<evidence type="ECO:0000313" key="10">
    <source>
        <dbReference type="Proteomes" id="UP000727490"/>
    </source>
</evidence>
<name>A0A951MD83_9BACT</name>
<organism evidence="9 10">
    <name type="scientific">Arthrospiribacter ruber</name>
    <dbReference type="NCBI Taxonomy" id="2487934"/>
    <lineage>
        <taxon>Bacteria</taxon>
        <taxon>Pseudomonadati</taxon>
        <taxon>Bacteroidota</taxon>
        <taxon>Cytophagia</taxon>
        <taxon>Cytophagales</taxon>
        <taxon>Cyclobacteriaceae</taxon>
        <taxon>Arthrospiribacter</taxon>
    </lineage>
</organism>
<evidence type="ECO:0000313" key="9">
    <source>
        <dbReference type="EMBL" id="MBW3467031.1"/>
    </source>
</evidence>
<evidence type="ECO:0000256" key="5">
    <source>
        <dbReference type="ARBA" id="ARBA00023136"/>
    </source>
</evidence>
<gene>
    <name evidence="9" type="ORF">EGN73_04300</name>
</gene>
<feature type="transmembrane region" description="Helical" evidence="6">
    <location>
        <begin position="739"/>
        <end position="758"/>
    </location>
</feature>
<feature type="transmembrane region" description="Helical" evidence="6">
    <location>
        <begin position="687"/>
        <end position="712"/>
    </location>
</feature>
<dbReference type="InterPro" id="IPR050250">
    <property type="entry name" value="Macrolide_Exporter_MacB"/>
</dbReference>
<keyword evidence="4 6" id="KW-1133">Transmembrane helix</keyword>
<protein>
    <submittedName>
        <fullName evidence="9">ABC transporter permease</fullName>
    </submittedName>
</protein>
<evidence type="ECO:0000256" key="1">
    <source>
        <dbReference type="ARBA" id="ARBA00004651"/>
    </source>
</evidence>
<keyword evidence="3 6" id="KW-0812">Transmembrane</keyword>
<dbReference type="PANTHER" id="PTHR30572">
    <property type="entry name" value="MEMBRANE COMPONENT OF TRANSPORTER-RELATED"/>
    <property type="match status" value="1"/>
</dbReference>
<feature type="domain" description="MacB-like periplasmic core" evidence="8">
    <location>
        <begin position="510"/>
        <end position="633"/>
    </location>
</feature>
<dbReference type="Pfam" id="PF02687">
    <property type="entry name" value="FtsX"/>
    <property type="match status" value="2"/>
</dbReference>
<feature type="transmembrane region" description="Helical" evidence="6">
    <location>
        <begin position="396"/>
        <end position="419"/>
    </location>
</feature>
<comment type="subcellular location">
    <subcellularLocation>
        <location evidence="1">Cell membrane</location>
        <topology evidence="1">Multi-pass membrane protein</topology>
    </subcellularLocation>
</comment>
<keyword evidence="10" id="KW-1185">Reference proteome</keyword>
<dbReference type="PANTHER" id="PTHR30572:SF18">
    <property type="entry name" value="ABC-TYPE MACROLIDE FAMILY EXPORT SYSTEM PERMEASE COMPONENT 2"/>
    <property type="match status" value="1"/>
</dbReference>
<dbReference type="RefSeq" id="WP_219287240.1">
    <property type="nucleotide sequence ID" value="NZ_RPHB01000002.1"/>
</dbReference>
<reference evidence="9 10" key="1">
    <citation type="journal article" date="2020" name="Syst. Appl. Microbiol.">
        <title>Arthrospiribacter ruber gen. nov., sp. nov., a novel bacterium isolated from Arthrospira cultures.</title>
        <authorList>
            <person name="Waleron M."/>
            <person name="Misztak A."/>
            <person name="Waleron M.M."/>
            <person name="Furmaniak M."/>
            <person name="Mrozik A."/>
            <person name="Waleron K."/>
        </authorList>
    </citation>
    <scope>NUCLEOTIDE SEQUENCE [LARGE SCALE GENOMIC DNA]</scope>
    <source>
        <strain evidence="9 10">DPMB0001</strain>
    </source>
</reference>
<comment type="caution">
    <text evidence="9">The sequence shown here is derived from an EMBL/GenBank/DDBJ whole genome shotgun (WGS) entry which is preliminary data.</text>
</comment>
<feature type="transmembrane region" description="Helical" evidence="6">
    <location>
        <begin position="440"/>
        <end position="463"/>
    </location>
</feature>
<feature type="transmembrane region" description="Helical" evidence="6">
    <location>
        <begin position="298"/>
        <end position="321"/>
    </location>
</feature>
<dbReference type="InterPro" id="IPR003838">
    <property type="entry name" value="ABC3_permease_C"/>
</dbReference>
<dbReference type="Pfam" id="PF12704">
    <property type="entry name" value="MacB_PCD"/>
    <property type="match status" value="2"/>
</dbReference>
<keyword evidence="5 6" id="KW-0472">Membrane</keyword>
<accession>A0A951MD83</accession>
<evidence type="ECO:0000256" key="3">
    <source>
        <dbReference type="ARBA" id="ARBA00022692"/>
    </source>
</evidence>